<keyword evidence="3 5" id="KW-1133">Transmembrane helix</keyword>
<dbReference type="AlphaFoldDB" id="A0A290XFP1"/>
<evidence type="ECO:0000256" key="5">
    <source>
        <dbReference type="SAM" id="Phobius"/>
    </source>
</evidence>
<gene>
    <name evidence="6" type="ORF">CNR27_10965</name>
</gene>
<evidence type="ECO:0000256" key="2">
    <source>
        <dbReference type="ARBA" id="ARBA00022692"/>
    </source>
</evidence>
<dbReference type="Proteomes" id="UP000218968">
    <property type="component" value="Chromosome"/>
</dbReference>
<feature type="transmembrane region" description="Helical" evidence="5">
    <location>
        <begin position="191"/>
        <end position="217"/>
    </location>
</feature>
<dbReference type="InterPro" id="IPR019691">
    <property type="entry name" value="DUF2585"/>
</dbReference>
<evidence type="ECO:0000313" key="7">
    <source>
        <dbReference type="Proteomes" id="UP000218968"/>
    </source>
</evidence>
<keyword evidence="2 5" id="KW-0812">Transmembrane</keyword>
<keyword evidence="4 5" id="KW-0472">Membrane</keyword>
<feature type="transmembrane region" description="Helical" evidence="5">
    <location>
        <begin position="165"/>
        <end position="185"/>
    </location>
</feature>
<name>A0A290XFP1_9GAMM</name>
<evidence type="ECO:0008006" key="8">
    <source>
        <dbReference type="Google" id="ProtNLM"/>
    </source>
</evidence>
<feature type="transmembrane region" description="Helical" evidence="5">
    <location>
        <begin position="98"/>
        <end position="117"/>
    </location>
</feature>
<keyword evidence="7" id="KW-1185">Reference proteome</keyword>
<proteinExistence type="predicted"/>
<sequence>MAGGATERRATLRWHVRGGAHAASSRMTRRSGWHRDARLAFPRLRWLRHVGVVVAATLAVHVWWLLWMGRSLTCPCGVVSLWQSGADPSQNSQQIADAYSSLHVAFGMGLYLVFSWLRPRWPVIDRALLALISSTIWEMIENTPWVVLVLNNAANAAPDYRGDSVLNSLADTAFALLGFTIALGLPVRWVVVIALALETIATLLIHDGFVLIVWRLLDGMRG</sequence>
<dbReference type="KEGG" id="lum:CNR27_10965"/>
<dbReference type="EMBL" id="CP023406">
    <property type="protein sequence ID" value="ATD67883.1"/>
    <property type="molecule type" value="Genomic_DNA"/>
</dbReference>
<keyword evidence="1" id="KW-1003">Cell membrane</keyword>
<accession>A0A290XFP1</accession>
<organism evidence="6 7">
    <name type="scientific">Luteimonas chenhongjianii</name>
    <dbReference type="NCBI Taxonomy" id="2006110"/>
    <lineage>
        <taxon>Bacteria</taxon>
        <taxon>Pseudomonadati</taxon>
        <taxon>Pseudomonadota</taxon>
        <taxon>Gammaproteobacteria</taxon>
        <taxon>Lysobacterales</taxon>
        <taxon>Lysobacteraceae</taxon>
        <taxon>Luteimonas</taxon>
    </lineage>
</organism>
<reference evidence="7" key="1">
    <citation type="submission" date="2017-09" db="EMBL/GenBank/DDBJ databases">
        <title>Luteimonas liuhanmingii sp.nov., isolated from the intestinal contents of Tibetan Plateau Pika in Yushu, Qinghai Province, China.</title>
        <authorList>
            <person name="Gui Z."/>
        </authorList>
    </citation>
    <scope>NUCLEOTIDE SEQUENCE [LARGE SCALE GENOMIC DNA]</scope>
    <source>
        <strain evidence="7">100111</strain>
    </source>
</reference>
<evidence type="ECO:0000313" key="6">
    <source>
        <dbReference type="EMBL" id="ATD67883.1"/>
    </source>
</evidence>
<evidence type="ECO:0000256" key="4">
    <source>
        <dbReference type="ARBA" id="ARBA00023136"/>
    </source>
</evidence>
<feature type="transmembrane region" description="Helical" evidence="5">
    <location>
        <begin position="46"/>
        <end position="66"/>
    </location>
</feature>
<protein>
    <recommendedName>
        <fullName evidence="8">DUF2585 family protein</fullName>
    </recommendedName>
</protein>
<dbReference type="GO" id="GO:0005886">
    <property type="term" value="C:plasma membrane"/>
    <property type="evidence" value="ECO:0007669"/>
    <property type="project" value="InterPro"/>
</dbReference>
<evidence type="ECO:0000256" key="1">
    <source>
        <dbReference type="ARBA" id="ARBA00022475"/>
    </source>
</evidence>
<dbReference type="Pfam" id="PF10755">
    <property type="entry name" value="DUF2585"/>
    <property type="match status" value="1"/>
</dbReference>
<evidence type="ECO:0000256" key="3">
    <source>
        <dbReference type="ARBA" id="ARBA00022989"/>
    </source>
</evidence>